<keyword evidence="1" id="KW-0238">DNA-binding</keyword>
<dbReference type="SMART" id="SM00530">
    <property type="entry name" value="HTH_XRE"/>
    <property type="match status" value="1"/>
</dbReference>
<dbReference type="Pfam" id="PF01381">
    <property type="entry name" value="HTH_3"/>
    <property type="match status" value="1"/>
</dbReference>
<proteinExistence type="predicted"/>
<dbReference type="GO" id="GO:0003677">
    <property type="term" value="F:DNA binding"/>
    <property type="evidence" value="ECO:0007669"/>
    <property type="project" value="UniProtKB-KW"/>
</dbReference>
<dbReference type="KEGG" id="amur:ADH66_02485"/>
<reference evidence="5" key="2">
    <citation type="submission" date="2017-05" db="EMBL/GenBank/DDBJ databases">
        <title>Improved OligoMM genomes.</title>
        <authorList>
            <person name="Garzetti D."/>
        </authorList>
    </citation>
    <scope>NUCLEOTIDE SEQUENCE [LARGE SCALE GENOMIC DNA]</scope>
    <source>
        <strain evidence="5">KB18</strain>
    </source>
</reference>
<dbReference type="InterPro" id="IPR010982">
    <property type="entry name" value="Lambda_DNA-bd_dom_sf"/>
</dbReference>
<keyword evidence="5" id="KW-1185">Reference proteome</keyword>
<evidence type="ECO:0000256" key="1">
    <source>
        <dbReference type="ARBA" id="ARBA00023125"/>
    </source>
</evidence>
<dbReference type="RefSeq" id="WP_066536097.1">
    <property type="nucleotide sequence ID" value="NZ_CP021422.1"/>
</dbReference>
<dbReference type="Gene3D" id="1.10.260.40">
    <property type="entry name" value="lambda repressor-like DNA-binding domains"/>
    <property type="match status" value="1"/>
</dbReference>
<gene>
    <name evidence="3" type="ORF">ADH66_02485</name>
    <name evidence="4" type="ORF">I5Q82_12535</name>
</gene>
<protein>
    <submittedName>
        <fullName evidence="3 4">Transcriptional regulator</fullName>
    </submittedName>
</protein>
<name>A0A1Z2XMF0_9FIRM</name>
<evidence type="ECO:0000313" key="5">
    <source>
        <dbReference type="Proteomes" id="UP000196710"/>
    </source>
</evidence>
<dbReference type="EMBL" id="CP065321">
    <property type="protein sequence ID" value="QQR28919.1"/>
    <property type="molecule type" value="Genomic_DNA"/>
</dbReference>
<feature type="domain" description="HTH cro/C1-type" evidence="2">
    <location>
        <begin position="12"/>
        <end position="66"/>
    </location>
</feature>
<evidence type="ECO:0000313" key="4">
    <source>
        <dbReference type="EMBL" id="QQR28919.1"/>
    </source>
</evidence>
<dbReference type="InterPro" id="IPR001387">
    <property type="entry name" value="Cro/C1-type_HTH"/>
</dbReference>
<dbReference type="PROSITE" id="PS50943">
    <property type="entry name" value="HTH_CROC1"/>
    <property type="match status" value="1"/>
</dbReference>
<evidence type="ECO:0000313" key="6">
    <source>
        <dbReference type="Proteomes" id="UP000596035"/>
    </source>
</evidence>
<reference evidence="4 6" key="3">
    <citation type="submission" date="2020-11" db="EMBL/GenBank/DDBJ databases">
        <title>Closed and high quality bacterial genomes of the OMM12 community.</title>
        <authorList>
            <person name="Marbouty M."/>
            <person name="Lamy-Besnier Q."/>
            <person name="Debarbieux L."/>
            <person name="Koszul R."/>
        </authorList>
    </citation>
    <scope>NUCLEOTIDE SEQUENCE [LARGE SCALE GENOMIC DNA]</scope>
    <source>
        <strain evidence="4 6">KB18</strain>
    </source>
</reference>
<organism evidence="4 6">
    <name type="scientific">Acutalibacter muris</name>
    <dbReference type="NCBI Taxonomy" id="1796620"/>
    <lineage>
        <taxon>Bacteria</taxon>
        <taxon>Bacillati</taxon>
        <taxon>Bacillota</taxon>
        <taxon>Clostridia</taxon>
        <taxon>Eubacteriales</taxon>
        <taxon>Acutalibacteraceae</taxon>
        <taxon>Acutalibacter</taxon>
    </lineage>
</organism>
<dbReference type="SUPFAM" id="SSF47413">
    <property type="entry name" value="lambda repressor-like DNA-binding domains"/>
    <property type="match status" value="1"/>
</dbReference>
<sequence>MPVDPIKVGRHIHALRRARDLTQNQLGELLHISFQAVSKWERGETLPDVNLLPDLAEVLSTTVDNILNGGERPMKTPEQYTRTATIAQMREGIDCFERIGELLGKGSFFYKGAIGGVNLKMNTDLEEGLADDYLRECFIAEAAIQAMMDGAYFSPEDIEHGFVHEHWRDVLKEYAKKYGIE</sequence>
<dbReference type="PANTHER" id="PTHR46558">
    <property type="entry name" value="TRACRIPTIONAL REGULATORY PROTEIN-RELATED-RELATED"/>
    <property type="match status" value="1"/>
</dbReference>
<dbReference type="Proteomes" id="UP000596035">
    <property type="component" value="Chromosome"/>
</dbReference>
<evidence type="ECO:0000313" key="3">
    <source>
        <dbReference type="EMBL" id="ASB39626.1"/>
    </source>
</evidence>
<dbReference type="AlphaFoldDB" id="A0A1Z2XMF0"/>
<dbReference type="PANTHER" id="PTHR46558:SF4">
    <property type="entry name" value="DNA-BIDING PHAGE PROTEIN"/>
    <property type="match status" value="1"/>
</dbReference>
<evidence type="ECO:0000259" key="2">
    <source>
        <dbReference type="PROSITE" id="PS50943"/>
    </source>
</evidence>
<reference evidence="3" key="1">
    <citation type="journal article" date="2017" name="Genome Announc.">
        <title>High-Quality Whole-Genome Sequences of the Oligo-Mouse-Microbiota Bacterial Community.</title>
        <authorList>
            <person name="Garzetti D."/>
            <person name="Brugiroux S."/>
            <person name="Bunk B."/>
            <person name="Pukall R."/>
            <person name="McCoy K.D."/>
            <person name="Macpherson A.J."/>
            <person name="Stecher B."/>
        </authorList>
    </citation>
    <scope>NUCLEOTIDE SEQUENCE</scope>
    <source>
        <strain evidence="3">KB18</strain>
    </source>
</reference>
<dbReference type="CDD" id="cd00093">
    <property type="entry name" value="HTH_XRE"/>
    <property type="match status" value="1"/>
</dbReference>
<dbReference type="Proteomes" id="UP000196710">
    <property type="component" value="Chromosome"/>
</dbReference>
<dbReference type="EMBL" id="CP021422">
    <property type="protein sequence ID" value="ASB39626.1"/>
    <property type="molecule type" value="Genomic_DNA"/>
</dbReference>
<accession>A0A1Z2XMF0</accession>